<evidence type="ECO:0000313" key="3">
    <source>
        <dbReference type="Proteomes" id="UP001341840"/>
    </source>
</evidence>
<sequence length="73" mass="8448">MMDSDDIRILQSFEDIVSLEANEPDGPTRNKSTNISTTNTETIHWEEPTQEDVRVMEQVRDIIRNQLAQEMNA</sequence>
<dbReference type="EMBL" id="JASCZI010062874">
    <property type="protein sequence ID" value="MED6140900.1"/>
    <property type="molecule type" value="Genomic_DNA"/>
</dbReference>
<dbReference type="Proteomes" id="UP001341840">
    <property type="component" value="Unassembled WGS sequence"/>
</dbReference>
<organism evidence="2 3">
    <name type="scientific">Stylosanthes scabra</name>
    <dbReference type="NCBI Taxonomy" id="79078"/>
    <lineage>
        <taxon>Eukaryota</taxon>
        <taxon>Viridiplantae</taxon>
        <taxon>Streptophyta</taxon>
        <taxon>Embryophyta</taxon>
        <taxon>Tracheophyta</taxon>
        <taxon>Spermatophyta</taxon>
        <taxon>Magnoliopsida</taxon>
        <taxon>eudicotyledons</taxon>
        <taxon>Gunneridae</taxon>
        <taxon>Pentapetalae</taxon>
        <taxon>rosids</taxon>
        <taxon>fabids</taxon>
        <taxon>Fabales</taxon>
        <taxon>Fabaceae</taxon>
        <taxon>Papilionoideae</taxon>
        <taxon>50 kb inversion clade</taxon>
        <taxon>dalbergioids sensu lato</taxon>
        <taxon>Dalbergieae</taxon>
        <taxon>Pterocarpus clade</taxon>
        <taxon>Stylosanthes</taxon>
    </lineage>
</organism>
<feature type="compositionally biased region" description="Low complexity" evidence="1">
    <location>
        <begin position="32"/>
        <end position="41"/>
    </location>
</feature>
<feature type="region of interest" description="Disordered" evidence="1">
    <location>
        <begin position="21"/>
        <end position="41"/>
    </location>
</feature>
<evidence type="ECO:0000256" key="1">
    <source>
        <dbReference type="SAM" id="MobiDB-lite"/>
    </source>
</evidence>
<proteinExistence type="predicted"/>
<keyword evidence="3" id="KW-1185">Reference proteome</keyword>
<feature type="non-terminal residue" evidence="2">
    <location>
        <position position="73"/>
    </location>
</feature>
<protein>
    <submittedName>
        <fullName evidence="2">Uncharacterized protein</fullName>
    </submittedName>
</protein>
<gene>
    <name evidence="2" type="ORF">PIB30_097981</name>
</gene>
<comment type="caution">
    <text evidence="2">The sequence shown here is derived from an EMBL/GenBank/DDBJ whole genome shotgun (WGS) entry which is preliminary data.</text>
</comment>
<reference evidence="2 3" key="1">
    <citation type="journal article" date="2023" name="Plants (Basel)">
        <title>Bridging the Gap: Combining Genomics and Transcriptomics Approaches to Understand Stylosanthes scabra, an Orphan Legume from the Brazilian Caatinga.</title>
        <authorList>
            <person name="Ferreira-Neto J.R.C."/>
            <person name="da Silva M.D."/>
            <person name="Binneck E."/>
            <person name="de Melo N.F."/>
            <person name="da Silva R.H."/>
            <person name="de Melo A.L.T.M."/>
            <person name="Pandolfi V."/>
            <person name="Bustamante F.O."/>
            <person name="Brasileiro-Vidal A.C."/>
            <person name="Benko-Iseppon A.M."/>
        </authorList>
    </citation>
    <scope>NUCLEOTIDE SEQUENCE [LARGE SCALE GENOMIC DNA]</scope>
    <source>
        <tissue evidence="2">Leaves</tissue>
    </source>
</reference>
<name>A0ABU6SXS4_9FABA</name>
<accession>A0ABU6SXS4</accession>
<evidence type="ECO:0000313" key="2">
    <source>
        <dbReference type="EMBL" id="MED6140900.1"/>
    </source>
</evidence>